<dbReference type="EMBL" id="JANTHX010000008">
    <property type="protein sequence ID" value="MCS0500199.1"/>
    <property type="molecule type" value="Genomic_DNA"/>
</dbReference>
<feature type="transmembrane region" description="Helical" evidence="1">
    <location>
        <begin position="106"/>
        <end position="125"/>
    </location>
</feature>
<reference evidence="2 3" key="1">
    <citation type="submission" date="2022-08" db="EMBL/GenBank/DDBJ databases">
        <authorList>
            <person name="Li F."/>
        </authorList>
    </citation>
    <scope>NUCLEOTIDE SEQUENCE [LARGE SCALE GENOMIC DNA]</scope>
    <source>
        <strain evidence="2 3">10F1B-8-1</strain>
    </source>
</reference>
<evidence type="ECO:0000313" key="3">
    <source>
        <dbReference type="Proteomes" id="UP001205337"/>
    </source>
</evidence>
<gene>
    <name evidence="2" type="ORF">NUH29_11645</name>
</gene>
<evidence type="ECO:0000313" key="2">
    <source>
        <dbReference type="EMBL" id="MCS0500199.1"/>
    </source>
</evidence>
<dbReference type="Proteomes" id="UP001205337">
    <property type="component" value="Unassembled WGS sequence"/>
</dbReference>
<organism evidence="2 3">
    <name type="scientific">Protaetiibacter mangrovi</name>
    <dbReference type="NCBI Taxonomy" id="2970926"/>
    <lineage>
        <taxon>Bacteria</taxon>
        <taxon>Bacillati</taxon>
        <taxon>Actinomycetota</taxon>
        <taxon>Actinomycetes</taxon>
        <taxon>Micrococcales</taxon>
        <taxon>Microbacteriaceae</taxon>
        <taxon>Protaetiibacter</taxon>
    </lineage>
</organism>
<evidence type="ECO:0008006" key="4">
    <source>
        <dbReference type="Google" id="ProtNLM"/>
    </source>
</evidence>
<sequence>MTVEFVELPPGVRPAIRVATRALLRSCGPPLAALVAVGAVAAGLGMPVAAHGVAVLLIVLLAVPLHELGHLTAYRMIAPRAPAHLASGVVHAALRREPLPRRRDRQVTLAGPLAPLLLVVAAAPACAVAPAEFLAAIAVAVAHALGLVLPTADRRAWRAAAPPRSPTRGTGPTLGA</sequence>
<proteinExistence type="predicted"/>
<keyword evidence="1" id="KW-0472">Membrane</keyword>
<keyword evidence="1" id="KW-0812">Transmembrane</keyword>
<protein>
    <recommendedName>
        <fullName evidence="4">DUF3267 domain-containing protein</fullName>
    </recommendedName>
</protein>
<keyword evidence="3" id="KW-1185">Reference proteome</keyword>
<feature type="transmembrane region" description="Helical" evidence="1">
    <location>
        <begin position="131"/>
        <end position="149"/>
    </location>
</feature>
<comment type="caution">
    <text evidence="2">The sequence shown here is derived from an EMBL/GenBank/DDBJ whole genome shotgun (WGS) entry which is preliminary data.</text>
</comment>
<keyword evidence="1" id="KW-1133">Transmembrane helix</keyword>
<name>A0ABT1ZHK8_9MICO</name>
<accession>A0ABT1ZHK8</accession>
<evidence type="ECO:0000256" key="1">
    <source>
        <dbReference type="SAM" id="Phobius"/>
    </source>
</evidence>
<feature type="transmembrane region" description="Helical" evidence="1">
    <location>
        <begin position="31"/>
        <end position="61"/>
    </location>
</feature>